<accession>A0A383AXI2</accession>
<dbReference type="EMBL" id="UINC01195670">
    <property type="protein sequence ID" value="SVE12344.1"/>
    <property type="molecule type" value="Genomic_DNA"/>
</dbReference>
<organism evidence="1">
    <name type="scientific">marine metagenome</name>
    <dbReference type="NCBI Taxonomy" id="408172"/>
    <lineage>
        <taxon>unclassified sequences</taxon>
        <taxon>metagenomes</taxon>
        <taxon>ecological metagenomes</taxon>
    </lineage>
</organism>
<evidence type="ECO:0000313" key="1">
    <source>
        <dbReference type="EMBL" id="SVE12344.1"/>
    </source>
</evidence>
<dbReference type="AlphaFoldDB" id="A0A383AXI2"/>
<proteinExistence type="predicted"/>
<name>A0A383AXI2_9ZZZZ</name>
<feature type="non-terminal residue" evidence="1">
    <location>
        <position position="1"/>
    </location>
</feature>
<reference evidence="1" key="1">
    <citation type="submission" date="2018-05" db="EMBL/GenBank/DDBJ databases">
        <authorList>
            <person name="Lanie J.A."/>
            <person name="Ng W.-L."/>
            <person name="Kazmierczak K.M."/>
            <person name="Andrzejewski T.M."/>
            <person name="Davidsen T.M."/>
            <person name="Wayne K.J."/>
            <person name="Tettelin H."/>
            <person name="Glass J.I."/>
            <person name="Rusch D."/>
            <person name="Podicherti R."/>
            <person name="Tsui H.-C.T."/>
            <person name="Winkler M.E."/>
        </authorList>
    </citation>
    <scope>NUCLEOTIDE SEQUENCE</scope>
</reference>
<gene>
    <name evidence="1" type="ORF">METZ01_LOCUS465198</name>
</gene>
<sequence length="43" mass="4548">VLESNLLSRDEFTSGAKMIAAAARPLLALLDPRSKLMLAPIGP</sequence>
<protein>
    <submittedName>
        <fullName evidence="1">Uncharacterized protein</fullName>
    </submittedName>
</protein>